<reference evidence="2" key="1">
    <citation type="journal article" date="2011" name="MBio">
        <title>Novel metabolic attributes of the genus Cyanothece, comprising a group of unicellular nitrogen-fixing Cyanobacteria.</title>
        <authorList>
            <person name="Bandyopadhyay A."/>
            <person name="Elvitigala T."/>
            <person name="Welsh E."/>
            <person name="Stockel J."/>
            <person name="Liberton M."/>
            <person name="Min H."/>
            <person name="Sherman L.A."/>
            <person name="Pakrasi H.B."/>
        </authorList>
    </citation>
    <scope>NUCLEOTIDE SEQUENCE [LARGE SCALE GENOMIC DNA]</scope>
    <source>
        <strain evidence="2">PCC 7822</strain>
    </source>
</reference>
<organism evidence="1 2">
    <name type="scientific">Gloeothece verrucosa (strain PCC 7822)</name>
    <name type="common">Cyanothece sp. (strain PCC 7822)</name>
    <dbReference type="NCBI Taxonomy" id="497965"/>
    <lineage>
        <taxon>Bacteria</taxon>
        <taxon>Bacillati</taxon>
        <taxon>Cyanobacteriota</taxon>
        <taxon>Cyanophyceae</taxon>
        <taxon>Oscillatoriophycideae</taxon>
        <taxon>Chroococcales</taxon>
        <taxon>Aphanothecaceae</taxon>
        <taxon>Gloeothece</taxon>
        <taxon>Gloeothece verrucosa</taxon>
    </lineage>
</organism>
<proteinExistence type="predicted"/>
<dbReference type="KEGG" id="cyj:Cyan7822_0707"/>
<accession>E0UAJ8</accession>
<dbReference type="AlphaFoldDB" id="E0UAJ8"/>
<keyword evidence="2" id="KW-1185">Reference proteome</keyword>
<name>E0UAJ8_GLOV7</name>
<dbReference type="EMBL" id="CP002198">
    <property type="protein sequence ID" value="ADN12739.1"/>
    <property type="molecule type" value="Genomic_DNA"/>
</dbReference>
<evidence type="ECO:0000313" key="1">
    <source>
        <dbReference type="EMBL" id="ADN12739.1"/>
    </source>
</evidence>
<dbReference type="HOGENOM" id="CLU_3182735_0_0_3"/>
<sequence>MYNFLLIIDCYLEVKTSHAQGEGKKEKIFFLVLIFVINQEVISTSL</sequence>
<protein>
    <submittedName>
        <fullName evidence="1">Uncharacterized protein</fullName>
    </submittedName>
</protein>
<dbReference type="STRING" id="497965.Cyan7822_0707"/>
<evidence type="ECO:0000313" key="2">
    <source>
        <dbReference type="Proteomes" id="UP000008206"/>
    </source>
</evidence>
<dbReference type="Proteomes" id="UP000008206">
    <property type="component" value="Chromosome"/>
</dbReference>
<gene>
    <name evidence="1" type="ordered locus">Cyan7822_0707</name>
</gene>